<reference evidence="2" key="1">
    <citation type="submission" date="2023-03" db="EMBL/GenBank/DDBJ databases">
        <authorList>
            <person name="Julca I."/>
        </authorList>
    </citation>
    <scope>NUCLEOTIDE SEQUENCE</scope>
</reference>
<evidence type="ECO:0000313" key="2">
    <source>
        <dbReference type="EMBL" id="CAI9099348.1"/>
    </source>
</evidence>
<keyword evidence="1" id="KW-0175">Coiled coil</keyword>
<keyword evidence="3" id="KW-1185">Reference proteome</keyword>
<name>A0AAV1CW22_OLDCO</name>
<dbReference type="Proteomes" id="UP001161247">
    <property type="component" value="Chromosome 3"/>
</dbReference>
<accession>A0AAV1CW22</accession>
<gene>
    <name evidence="2" type="ORF">OLC1_LOCUS9388</name>
</gene>
<dbReference type="AlphaFoldDB" id="A0AAV1CW22"/>
<dbReference type="EMBL" id="OX459120">
    <property type="protein sequence ID" value="CAI9099348.1"/>
    <property type="molecule type" value="Genomic_DNA"/>
</dbReference>
<feature type="coiled-coil region" evidence="1">
    <location>
        <begin position="38"/>
        <end position="90"/>
    </location>
</feature>
<protein>
    <submittedName>
        <fullName evidence="2">OLC1v1036155C1</fullName>
    </submittedName>
</protein>
<organism evidence="2 3">
    <name type="scientific">Oldenlandia corymbosa var. corymbosa</name>
    <dbReference type="NCBI Taxonomy" id="529605"/>
    <lineage>
        <taxon>Eukaryota</taxon>
        <taxon>Viridiplantae</taxon>
        <taxon>Streptophyta</taxon>
        <taxon>Embryophyta</taxon>
        <taxon>Tracheophyta</taxon>
        <taxon>Spermatophyta</taxon>
        <taxon>Magnoliopsida</taxon>
        <taxon>eudicotyledons</taxon>
        <taxon>Gunneridae</taxon>
        <taxon>Pentapetalae</taxon>
        <taxon>asterids</taxon>
        <taxon>lamiids</taxon>
        <taxon>Gentianales</taxon>
        <taxon>Rubiaceae</taxon>
        <taxon>Rubioideae</taxon>
        <taxon>Spermacoceae</taxon>
        <taxon>Hedyotis-Oldenlandia complex</taxon>
        <taxon>Oldenlandia</taxon>
    </lineage>
</organism>
<proteinExistence type="predicted"/>
<evidence type="ECO:0000256" key="1">
    <source>
        <dbReference type="SAM" id="Coils"/>
    </source>
</evidence>
<evidence type="ECO:0000313" key="3">
    <source>
        <dbReference type="Proteomes" id="UP001161247"/>
    </source>
</evidence>
<sequence length="122" mass="13751">MNHQRNRDYDKVLDGPIFGNEVLAPADPLRGPVDVVPAEEITQRLQDLIRQIKQFGARVNNGFAAIEGPLEELEDDLELVKEKTEGLLERDKDIGKEDELGGLWDSADWWATDVDSDSDESF</sequence>